<dbReference type="InterPro" id="IPR002938">
    <property type="entry name" value="FAD-bd"/>
</dbReference>
<dbReference type="RefSeq" id="XP_046115930.1">
    <property type="nucleotide sequence ID" value="XM_046258436.1"/>
</dbReference>
<evidence type="ECO:0000256" key="2">
    <source>
        <dbReference type="ARBA" id="ARBA00022827"/>
    </source>
</evidence>
<dbReference type="SUPFAM" id="SSF51905">
    <property type="entry name" value="FAD/NAD(P)-binding domain"/>
    <property type="match status" value="1"/>
</dbReference>
<evidence type="ECO:0000259" key="4">
    <source>
        <dbReference type="Pfam" id="PF01494"/>
    </source>
</evidence>
<dbReference type="Gene3D" id="3.50.50.60">
    <property type="entry name" value="FAD/NAD(P)-binding domain"/>
    <property type="match status" value="1"/>
</dbReference>
<dbReference type="AlphaFoldDB" id="A0A9P7ZHU7"/>
<accession>A0A9P7ZHU7</accession>
<protein>
    <recommendedName>
        <fullName evidence="4">FAD-binding domain-containing protein</fullName>
    </recommendedName>
</protein>
<gene>
    <name evidence="5" type="ORF">F5Z01DRAFT_244631</name>
</gene>
<dbReference type="GO" id="GO:0016491">
    <property type="term" value="F:oxidoreductase activity"/>
    <property type="evidence" value="ECO:0007669"/>
    <property type="project" value="UniProtKB-KW"/>
</dbReference>
<evidence type="ECO:0000313" key="5">
    <source>
        <dbReference type="EMBL" id="KAG9252006.1"/>
    </source>
</evidence>
<evidence type="ECO:0000256" key="1">
    <source>
        <dbReference type="ARBA" id="ARBA00022630"/>
    </source>
</evidence>
<comment type="caution">
    <text evidence="5">The sequence shown here is derived from an EMBL/GenBank/DDBJ whole genome shotgun (WGS) entry which is preliminary data.</text>
</comment>
<dbReference type="PRINTS" id="PR00420">
    <property type="entry name" value="RNGMNOXGNASE"/>
</dbReference>
<evidence type="ECO:0000313" key="6">
    <source>
        <dbReference type="Proteomes" id="UP000887229"/>
    </source>
</evidence>
<proteinExistence type="predicted"/>
<dbReference type="InterPro" id="IPR051704">
    <property type="entry name" value="FAD_aromatic-hydroxylase"/>
</dbReference>
<name>A0A9P7ZHU7_9HYPO</name>
<dbReference type="PANTHER" id="PTHR46865">
    <property type="entry name" value="OXIDOREDUCTASE-RELATED"/>
    <property type="match status" value="1"/>
</dbReference>
<organism evidence="5 6">
    <name type="scientific">Emericellopsis atlantica</name>
    <dbReference type="NCBI Taxonomy" id="2614577"/>
    <lineage>
        <taxon>Eukaryota</taxon>
        <taxon>Fungi</taxon>
        <taxon>Dikarya</taxon>
        <taxon>Ascomycota</taxon>
        <taxon>Pezizomycotina</taxon>
        <taxon>Sordariomycetes</taxon>
        <taxon>Hypocreomycetidae</taxon>
        <taxon>Hypocreales</taxon>
        <taxon>Bionectriaceae</taxon>
        <taxon>Emericellopsis</taxon>
    </lineage>
</organism>
<dbReference type="PANTHER" id="PTHR46865:SF2">
    <property type="entry name" value="MONOOXYGENASE"/>
    <property type="match status" value="1"/>
</dbReference>
<sequence length="408" mass="45449">MTVQRILIVGGGVAGPTLALLLAKHLPSSQITILERSTTQSELGQVVDIEGPSQEIMSRLNLLPLLREASTHEQGIEVVNEQGGLIGRLPAGQSGGASKEIEIMRPRLSKVIYNATREYKNVQWRFGKTVTAIEERQDDVLVEVSDVETKETQKDGFDLVVAADGLRSKTRNLILPANLRKDCIKSLDVYIAFFSLPAEVQDRPYSRLLSLPGSRNALIKPIDENISSAYLSVANHDDELSEARRSRDTRRKREIMSARFKGSGWETDRMAREILTTDNFYFEEISQIKLNKWSHGKCVLLGDTAWCPSPLTGQGTNTAVLGAYILAHCIITHSDNLEKAFAEYEQMMRGYVDKIQAIPLGGRLPKLINPDSGWGIWIQRTIIGAVSRLGLYKYIPESKVDYEGLPDL</sequence>
<dbReference type="Pfam" id="PF01494">
    <property type="entry name" value="FAD_binding_3"/>
    <property type="match status" value="1"/>
</dbReference>
<keyword evidence="6" id="KW-1185">Reference proteome</keyword>
<dbReference type="InterPro" id="IPR036188">
    <property type="entry name" value="FAD/NAD-bd_sf"/>
</dbReference>
<dbReference type="OrthoDB" id="655030at2759"/>
<feature type="domain" description="FAD-binding" evidence="4">
    <location>
        <begin position="6"/>
        <end position="331"/>
    </location>
</feature>
<keyword evidence="1" id="KW-0285">Flavoprotein</keyword>
<reference evidence="5" key="1">
    <citation type="journal article" date="2021" name="IMA Fungus">
        <title>Genomic characterization of three marine fungi, including Emericellopsis atlantica sp. nov. with signatures of a generalist lifestyle and marine biomass degradation.</title>
        <authorList>
            <person name="Hagestad O.C."/>
            <person name="Hou L."/>
            <person name="Andersen J.H."/>
            <person name="Hansen E.H."/>
            <person name="Altermark B."/>
            <person name="Li C."/>
            <person name="Kuhnert E."/>
            <person name="Cox R.J."/>
            <person name="Crous P.W."/>
            <person name="Spatafora J.W."/>
            <person name="Lail K."/>
            <person name="Amirebrahimi M."/>
            <person name="Lipzen A."/>
            <person name="Pangilinan J."/>
            <person name="Andreopoulos W."/>
            <person name="Hayes R.D."/>
            <person name="Ng V."/>
            <person name="Grigoriev I.V."/>
            <person name="Jackson S.A."/>
            <person name="Sutton T.D.S."/>
            <person name="Dobson A.D.W."/>
            <person name="Rama T."/>
        </authorList>
    </citation>
    <scope>NUCLEOTIDE SEQUENCE</scope>
    <source>
        <strain evidence="5">TS7</strain>
    </source>
</reference>
<keyword evidence="3" id="KW-0560">Oxidoreductase</keyword>
<evidence type="ECO:0000256" key="3">
    <source>
        <dbReference type="ARBA" id="ARBA00023002"/>
    </source>
</evidence>
<keyword evidence="2" id="KW-0274">FAD</keyword>
<dbReference type="Gene3D" id="3.30.9.30">
    <property type="match status" value="1"/>
</dbReference>
<dbReference type="GO" id="GO:0071949">
    <property type="term" value="F:FAD binding"/>
    <property type="evidence" value="ECO:0007669"/>
    <property type="project" value="InterPro"/>
</dbReference>
<dbReference type="Proteomes" id="UP000887229">
    <property type="component" value="Unassembled WGS sequence"/>
</dbReference>
<dbReference type="GeneID" id="70289339"/>
<dbReference type="EMBL" id="MU251264">
    <property type="protein sequence ID" value="KAG9252006.1"/>
    <property type="molecule type" value="Genomic_DNA"/>
</dbReference>